<protein>
    <recommendedName>
        <fullName evidence="4">DUF4154 domain-containing protein</fullName>
    </recommendedName>
</protein>
<accession>A0AAW9M4D8</accession>
<feature type="chain" id="PRO_5043297773" description="DUF4154 domain-containing protein" evidence="1">
    <location>
        <begin position="23"/>
        <end position="172"/>
    </location>
</feature>
<keyword evidence="1" id="KW-0732">Signal</keyword>
<proteinExistence type="predicted"/>
<dbReference type="KEGG" id="caf:AL524_08795"/>
<reference evidence="2 3" key="1">
    <citation type="submission" date="2016-04" db="EMBL/GenBank/DDBJ databases">
        <authorList>
            <person name="Regsiter A."/>
            <person name="William W."/>
        </authorList>
    </citation>
    <scope>NUCLEOTIDE SEQUENCE [LARGE SCALE GENOMIC DNA]</scope>
    <source>
        <strain evidence="2 3">92</strain>
    </source>
</reference>
<sequence length="172" mass="18641">MSASHRCLMLLVLLLAGSPVFANDIPDAAKNVRTMVSGIVSYTRWPALSGPPRLCIFSSSRFVNVLGDSSDTSLPYQPVIIYTEQEALTARCDGVYFGSESPTAQVELANKYPSKALLLIAEQNAECIIGSTFCLIINNNDVRFAVNLDSLSRSGVRVNPDVLMLARNNKNG</sequence>
<feature type="signal peptide" evidence="1">
    <location>
        <begin position="1"/>
        <end position="22"/>
    </location>
</feature>
<evidence type="ECO:0000256" key="1">
    <source>
        <dbReference type="SAM" id="SignalP"/>
    </source>
</evidence>
<dbReference type="InterPro" id="IPR025293">
    <property type="entry name" value="YfiR/HmsC-like"/>
</dbReference>
<dbReference type="EMBL" id="LT556085">
    <property type="protein sequence ID" value="SBA34901.1"/>
    <property type="molecule type" value="Genomic_DNA"/>
</dbReference>
<name>A0AAW9M4D8_CITAM</name>
<dbReference type="Proteomes" id="UP000245995">
    <property type="component" value="Chromosome CITRO92"/>
</dbReference>
<dbReference type="RefSeq" id="WP_044255216.1">
    <property type="nucleotide sequence ID" value="NZ_ABJEES020000015.1"/>
</dbReference>
<dbReference type="Pfam" id="PF13689">
    <property type="entry name" value="DUF4154"/>
    <property type="match status" value="1"/>
</dbReference>
<organism evidence="2 3">
    <name type="scientific">Citrobacter amalonaticus</name>
    <dbReference type="NCBI Taxonomy" id="35703"/>
    <lineage>
        <taxon>Bacteria</taxon>
        <taxon>Pseudomonadati</taxon>
        <taxon>Pseudomonadota</taxon>
        <taxon>Gammaproteobacteria</taxon>
        <taxon>Enterobacterales</taxon>
        <taxon>Enterobacteriaceae</taxon>
        <taxon>Citrobacter</taxon>
    </lineage>
</organism>
<dbReference type="GeneID" id="93034192"/>
<dbReference type="AlphaFoldDB" id="A0AAW9M4D8"/>
<gene>
    <name evidence="2" type="primary">yfiR</name>
    <name evidence="2" type="ORF">CITRO92_4780</name>
</gene>
<evidence type="ECO:0008006" key="4">
    <source>
        <dbReference type="Google" id="ProtNLM"/>
    </source>
</evidence>
<evidence type="ECO:0000313" key="2">
    <source>
        <dbReference type="EMBL" id="SBA34901.1"/>
    </source>
</evidence>
<evidence type="ECO:0000313" key="3">
    <source>
        <dbReference type="Proteomes" id="UP000245995"/>
    </source>
</evidence>